<reference evidence="3" key="1">
    <citation type="journal article" date="2009" name="Genome Res.">
        <title>Comparative genomic analyses of the human fungal pathogens Coccidioides and their relatives.</title>
        <authorList>
            <person name="Sharpton T.J."/>
            <person name="Stajich J.E."/>
            <person name="Rounsley S.D."/>
            <person name="Gardner M.J."/>
            <person name="Wortman J.R."/>
            <person name="Jordar V.S."/>
            <person name="Maiti R."/>
            <person name="Kodira C.D."/>
            <person name="Neafsey D.E."/>
            <person name="Zeng Q."/>
            <person name="Hung C.-Y."/>
            <person name="McMahan C."/>
            <person name="Muszewska A."/>
            <person name="Grynberg M."/>
            <person name="Mandel M.A."/>
            <person name="Kellner E.M."/>
            <person name="Barker B.M."/>
            <person name="Galgiani J.N."/>
            <person name="Orbach M.J."/>
            <person name="Kirkland T.N."/>
            <person name="Cole G.T."/>
            <person name="Henn M.R."/>
            <person name="Birren B.W."/>
            <person name="Taylor J.W."/>
        </authorList>
    </citation>
    <scope>NUCLEOTIDE SEQUENCE [LARGE SCALE GENOMIC DNA]</scope>
    <source>
        <strain evidence="3">UAMH 1704</strain>
    </source>
</reference>
<evidence type="ECO:0000256" key="1">
    <source>
        <dbReference type="SAM" id="Phobius"/>
    </source>
</evidence>
<keyword evidence="1" id="KW-1133">Transmembrane helix</keyword>
<dbReference type="PANTHER" id="PTHR12286:SF5">
    <property type="entry name" value="SACCHAROPINE DEHYDROGENASE-LIKE OXIDOREDUCTASE"/>
    <property type="match status" value="1"/>
</dbReference>
<dbReference type="OMA" id="GPYQLYG"/>
<name>C4JUS7_UNCRE</name>
<protein>
    <recommendedName>
        <fullName evidence="4">Saccharopine dehydrogenase-like C-terminal domain-containing protein</fullName>
    </recommendedName>
</protein>
<sequence>MIDQYDEAAKKSGAIMIPTNGFESAPSDLLTWSMATKMKREFGVKVKDVVLSIYDLKGAGISGGTAASILAAFSNLSFAELRSMSDPYRISVSRPSAIPSTPLYRKLVGVHNVRDIGTVTTAVPAACDTAIVHRSSSLMPNLYDRNFHFQEFAKVRNVFIGFAVHMGLGLIAISLMLPPIRWLARKLLPEPGQGPKKQDTLADHVEYRGIATADPAEPGKKPIRLSGKLSYQGPAYPMTGMLLAESAMVLITSKKVGKDIKGGYLTPATLGEEYITRIERCGVEIEMHALED</sequence>
<dbReference type="AlphaFoldDB" id="C4JUS7"/>
<dbReference type="GeneID" id="8441194"/>
<dbReference type="GO" id="GO:0005739">
    <property type="term" value="C:mitochondrion"/>
    <property type="evidence" value="ECO:0007669"/>
    <property type="project" value="TreeGrafter"/>
</dbReference>
<dbReference type="InterPro" id="IPR051276">
    <property type="entry name" value="Saccharopine_DH-like_oxidrdct"/>
</dbReference>
<accession>C4JUS7</accession>
<dbReference type="GO" id="GO:0005886">
    <property type="term" value="C:plasma membrane"/>
    <property type="evidence" value="ECO:0007669"/>
    <property type="project" value="TreeGrafter"/>
</dbReference>
<proteinExistence type="predicted"/>
<dbReference type="KEGG" id="ure:UREG_04880"/>
<evidence type="ECO:0000313" key="2">
    <source>
        <dbReference type="EMBL" id="EEP80038.1"/>
    </source>
</evidence>
<dbReference type="VEuPathDB" id="FungiDB:UREG_04880"/>
<dbReference type="GO" id="GO:0009247">
    <property type="term" value="P:glycolipid biosynthetic process"/>
    <property type="evidence" value="ECO:0007669"/>
    <property type="project" value="TreeGrafter"/>
</dbReference>
<dbReference type="InParanoid" id="C4JUS7"/>
<keyword evidence="1" id="KW-0812">Transmembrane</keyword>
<keyword evidence="3" id="KW-1185">Reference proteome</keyword>
<gene>
    <name evidence="2" type="ORF">UREG_04880</name>
</gene>
<dbReference type="GO" id="GO:0005811">
    <property type="term" value="C:lipid droplet"/>
    <property type="evidence" value="ECO:0007669"/>
    <property type="project" value="TreeGrafter"/>
</dbReference>
<dbReference type="RefSeq" id="XP_002584191.1">
    <property type="nucleotide sequence ID" value="XM_002584145.1"/>
</dbReference>
<evidence type="ECO:0008006" key="4">
    <source>
        <dbReference type="Google" id="ProtNLM"/>
    </source>
</evidence>
<dbReference type="HOGENOM" id="CLU_031002_2_0_1"/>
<dbReference type="OrthoDB" id="10268090at2759"/>
<dbReference type="eggNOG" id="KOG2733">
    <property type="taxonomic scope" value="Eukaryota"/>
</dbReference>
<keyword evidence="1" id="KW-0472">Membrane</keyword>
<dbReference type="EMBL" id="CH476617">
    <property type="protein sequence ID" value="EEP80038.1"/>
    <property type="molecule type" value="Genomic_DNA"/>
</dbReference>
<feature type="transmembrane region" description="Helical" evidence="1">
    <location>
        <begin position="158"/>
        <end position="177"/>
    </location>
</feature>
<dbReference type="Proteomes" id="UP000002058">
    <property type="component" value="Unassembled WGS sequence"/>
</dbReference>
<dbReference type="PANTHER" id="PTHR12286">
    <property type="entry name" value="SACCHAROPINE DEHYDROGENASE-LIKE OXIDOREDUCTASE"/>
    <property type="match status" value="1"/>
</dbReference>
<evidence type="ECO:0000313" key="3">
    <source>
        <dbReference type="Proteomes" id="UP000002058"/>
    </source>
</evidence>
<organism evidence="2 3">
    <name type="scientific">Uncinocarpus reesii (strain UAMH 1704)</name>
    <dbReference type="NCBI Taxonomy" id="336963"/>
    <lineage>
        <taxon>Eukaryota</taxon>
        <taxon>Fungi</taxon>
        <taxon>Dikarya</taxon>
        <taxon>Ascomycota</taxon>
        <taxon>Pezizomycotina</taxon>
        <taxon>Eurotiomycetes</taxon>
        <taxon>Eurotiomycetidae</taxon>
        <taxon>Onygenales</taxon>
        <taxon>Onygenaceae</taxon>
        <taxon>Uncinocarpus</taxon>
    </lineage>
</organism>